<dbReference type="InterPro" id="IPR018456">
    <property type="entry name" value="PTR2_symporter_CS"/>
</dbReference>
<feature type="non-terminal residue" evidence="8">
    <location>
        <position position="233"/>
    </location>
</feature>
<feature type="transmembrane region" description="Helical" evidence="7">
    <location>
        <begin position="126"/>
        <end position="150"/>
    </location>
</feature>
<dbReference type="GO" id="GO:0006857">
    <property type="term" value="P:oligopeptide transport"/>
    <property type="evidence" value="ECO:0007669"/>
    <property type="project" value="InterPro"/>
</dbReference>
<evidence type="ECO:0000256" key="4">
    <source>
        <dbReference type="ARBA" id="ARBA00022989"/>
    </source>
</evidence>
<evidence type="ECO:0000256" key="1">
    <source>
        <dbReference type="ARBA" id="ARBA00004141"/>
    </source>
</evidence>
<dbReference type="SUPFAM" id="SSF103473">
    <property type="entry name" value="MFS general substrate transporter"/>
    <property type="match status" value="1"/>
</dbReference>
<dbReference type="Proteomes" id="UP000266841">
    <property type="component" value="Unassembled WGS sequence"/>
</dbReference>
<proteinExistence type="inferred from homology"/>
<comment type="similarity">
    <text evidence="2 6">Belongs to the major facilitator superfamily. Proton-dependent oligopeptide transporter (POT/PTR) (TC 2.A.17) family.</text>
</comment>
<dbReference type="GO" id="GO:0022857">
    <property type="term" value="F:transmembrane transporter activity"/>
    <property type="evidence" value="ECO:0007669"/>
    <property type="project" value="InterPro"/>
</dbReference>
<evidence type="ECO:0000313" key="9">
    <source>
        <dbReference type="Proteomes" id="UP000266841"/>
    </source>
</evidence>
<dbReference type="OrthoDB" id="8904098at2759"/>
<dbReference type="AlphaFoldDB" id="K0T2L9"/>
<dbReference type="InterPro" id="IPR000109">
    <property type="entry name" value="POT_fam"/>
</dbReference>
<sequence>MSDLRSSSIGTEAQLASVPDKFLSNDPKRPLQYMDDDGSVYTYSLRPLFYSVVFILLIELLERFSYYGLTNTQLEYLVGHYNPEWNAGLTSVQASSFVGASSALAYTAPFIGGIIADGLFGDYVNILLGTSLLYLPGLILIALCSYPYVLGNEFNMAALQAGMLVLWPLGAGFIKSVVNVLGAKQFHPVLQSEMVESYYISFYMVINIGALLGGIILPVVAGKSIAAAYTIPF</sequence>
<evidence type="ECO:0000256" key="6">
    <source>
        <dbReference type="RuleBase" id="RU003755"/>
    </source>
</evidence>
<evidence type="ECO:0000256" key="3">
    <source>
        <dbReference type="ARBA" id="ARBA00022692"/>
    </source>
</evidence>
<evidence type="ECO:0000256" key="2">
    <source>
        <dbReference type="ARBA" id="ARBA00005982"/>
    </source>
</evidence>
<dbReference type="PROSITE" id="PS01023">
    <property type="entry name" value="PTR2_2"/>
    <property type="match status" value="1"/>
</dbReference>
<dbReference type="PANTHER" id="PTHR11654">
    <property type="entry name" value="OLIGOPEPTIDE TRANSPORTER-RELATED"/>
    <property type="match status" value="1"/>
</dbReference>
<dbReference type="OMA" id="SDFCFGR"/>
<organism evidence="8 9">
    <name type="scientific">Thalassiosira oceanica</name>
    <name type="common">Marine diatom</name>
    <dbReference type="NCBI Taxonomy" id="159749"/>
    <lineage>
        <taxon>Eukaryota</taxon>
        <taxon>Sar</taxon>
        <taxon>Stramenopiles</taxon>
        <taxon>Ochrophyta</taxon>
        <taxon>Bacillariophyta</taxon>
        <taxon>Coscinodiscophyceae</taxon>
        <taxon>Thalassiosirophycidae</taxon>
        <taxon>Thalassiosirales</taxon>
        <taxon>Thalassiosiraceae</taxon>
        <taxon>Thalassiosira</taxon>
    </lineage>
</organism>
<gene>
    <name evidence="8" type="ORF">THAOC_14591</name>
</gene>
<dbReference type="EMBL" id="AGNL01017028">
    <property type="protein sequence ID" value="EJK64652.1"/>
    <property type="molecule type" value="Genomic_DNA"/>
</dbReference>
<keyword evidence="5 7" id="KW-0472">Membrane</keyword>
<evidence type="ECO:0000256" key="7">
    <source>
        <dbReference type="SAM" id="Phobius"/>
    </source>
</evidence>
<feature type="transmembrane region" description="Helical" evidence="7">
    <location>
        <begin position="198"/>
        <end position="221"/>
    </location>
</feature>
<name>K0T2L9_THAOC</name>
<comment type="subcellular location">
    <subcellularLocation>
        <location evidence="1 6">Membrane</location>
        <topology evidence="1 6">Multi-pass membrane protein</topology>
    </subcellularLocation>
</comment>
<evidence type="ECO:0000256" key="5">
    <source>
        <dbReference type="ARBA" id="ARBA00023136"/>
    </source>
</evidence>
<keyword evidence="3 6" id="KW-0812">Transmembrane</keyword>
<dbReference type="Gene3D" id="1.20.1250.20">
    <property type="entry name" value="MFS general substrate transporter like domains"/>
    <property type="match status" value="1"/>
</dbReference>
<dbReference type="eggNOG" id="KOG1237">
    <property type="taxonomic scope" value="Eukaryota"/>
</dbReference>
<dbReference type="InterPro" id="IPR036259">
    <property type="entry name" value="MFS_trans_sf"/>
</dbReference>
<evidence type="ECO:0000313" key="8">
    <source>
        <dbReference type="EMBL" id="EJK64652.1"/>
    </source>
</evidence>
<accession>K0T2L9</accession>
<feature type="transmembrane region" description="Helical" evidence="7">
    <location>
        <begin position="103"/>
        <end position="120"/>
    </location>
</feature>
<dbReference type="Pfam" id="PF00854">
    <property type="entry name" value="PTR2"/>
    <property type="match status" value="1"/>
</dbReference>
<protein>
    <recommendedName>
        <fullName evidence="10">Major facilitator superfamily (MFS) profile domain-containing protein</fullName>
    </recommendedName>
</protein>
<feature type="transmembrane region" description="Helical" evidence="7">
    <location>
        <begin position="157"/>
        <end position="178"/>
    </location>
</feature>
<keyword evidence="9" id="KW-1185">Reference proteome</keyword>
<dbReference type="GO" id="GO:0016020">
    <property type="term" value="C:membrane"/>
    <property type="evidence" value="ECO:0007669"/>
    <property type="project" value="UniProtKB-SubCell"/>
</dbReference>
<evidence type="ECO:0008006" key="10">
    <source>
        <dbReference type="Google" id="ProtNLM"/>
    </source>
</evidence>
<feature type="transmembrane region" description="Helical" evidence="7">
    <location>
        <begin position="40"/>
        <end position="61"/>
    </location>
</feature>
<keyword evidence="4 7" id="KW-1133">Transmembrane helix</keyword>
<keyword evidence="6" id="KW-0813">Transport</keyword>
<comment type="caution">
    <text evidence="8">The sequence shown here is derived from an EMBL/GenBank/DDBJ whole genome shotgun (WGS) entry which is preliminary data.</text>
</comment>
<reference evidence="8 9" key="1">
    <citation type="journal article" date="2012" name="Genome Biol.">
        <title>Genome and low-iron response of an oceanic diatom adapted to chronic iron limitation.</title>
        <authorList>
            <person name="Lommer M."/>
            <person name="Specht M."/>
            <person name="Roy A.S."/>
            <person name="Kraemer L."/>
            <person name="Andreson R."/>
            <person name="Gutowska M.A."/>
            <person name="Wolf J."/>
            <person name="Bergner S.V."/>
            <person name="Schilhabel M.B."/>
            <person name="Klostermeier U.C."/>
            <person name="Beiko R.G."/>
            <person name="Rosenstiel P."/>
            <person name="Hippler M."/>
            <person name="Laroche J."/>
        </authorList>
    </citation>
    <scope>NUCLEOTIDE SEQUENCE [LARGE SCALE GENOMIC DNA]</scope>
    <source>
        <strain evidence="8 9">CCMP1005</strain>
    </source>
</reference>